<keyword evidence="2" id="KW-0808">Transferase</keyword>
<protein>
    <submittedName>
        <fullName evidence="2">Glycosyltransferase WbuB</fullName>
    </submittedName>
</protein>
<evidence type="ECO:0000313" key="3">
    <source>
        <dbReference type="Proteomes" id="UP000294028"/>
    </source>
</evidence>
<dbReference type="AlphaFoldDB" id="A0A482TTQ8"/>
<accession>A0A482TTQ8</accession>
<dbReference type="Proteomes" id="UP000294028">
    <property type="component" value="Unassembled WGS sequence"/>
</dbReference>
<dbReference type="PANTHER" id="PTHR12526">
    <property type="entry name" value="GLYCOSYLTRANSFERASE"/>
    <property type="match status" value="1"/>
</dbReference>
<dbReference type="Gene3D" id="3.40.50.2000">
    <property type="entry name" value="Glycogen Phosphorylase B"/>
    <property type="match status" value="2"/>
</dbReference>
<sequence>MLLNAVYPTDIRLAKEVESLAANGHTVYILSEADEDLPDREEVGSATVIRRPFQAAYAGLDGVAAGTRTLVTNVVESWVHALDDIVPTEGIEALHAHDLPMVHTALAAGEKHDLPVVADLHENWPEAVKQYRRGDSLDSFTNFRYVARRLTRPVLRWKRIERDAVQRADRVIAVTEEAAAHYVRDCGIDASKVDIVSNYVSLETFDDAELRDVGFEDDFVISYVGTLGGPHRGLDAVVRSMPAVVERVPSAHLVIVGNGQEYRSHLESIVTDLGIGDHVTFTGRVPFEDVPSYIDASDVCLVPHQSTGHTETTVPHKLFQYMAMSRPVVVTDVEPLRRVVEDADAGVVVRADDPAGFALAFVELATDHERARRLGENGRRAVETRYCWDTAGESLCACYRTLDNSSEPSRRSTELSTV</sequence>
<name>A0A482TTQ8_9EURY</name>
<feature type="domain" description="Glycosyltransferase subfamily 4-like N-terminal" evidence="1">
    <location>
        <begin position="17"/>
        <end position="203"/>
    </location>
</feature>
<dbReference type="SUPFAM" id="SSF53756">
    <property type="entry name" value="UDP-Glycosyltransferase/glycogen phosphorylase"/>
    <property type="match status" value="1"/>
</dbReference>
<reference evidence="2 3" key="1">
    <citation type="submission" date="2018-12" db="EMBL/GenBank/DDBJ databases">
        <title>Genome analysis provides insights into bioremediation potentialities of Halogeometricum borinquense strain N11.</title>
        <authorList>
            <person name="Najjari A."/>
            <person name="Youssef N."/>
            <person name="Fhoula I."/>
            <person name="Ben Dhia O."/>
            <person name="Mahjoubi M."/>
            <person name="Ouzari H.I."/>
            <person name="Cherif A."/>
        </authorList>
    </citation>
    <scope>NUCLEOTIDE SEQUENCE [LARGE SCALE GENOMIC DNA]</scope>
    <source>
        <strain evidence="2 3">N11</strain>
    </source>
</reference>
<organism evidence="2 3">
    <name type="scientific">Halogeometricum borinquense</name>
    <dbReference type="NCBI Taxonomy" id="60847"/>
    <lineage>
        <taxon>Archaea</taxon>
        <taxon>Methanobacteriati</taxon>
        <taxon>Methanobacteriota</taxon>
        <taxon>Stenosarchaea group</taxon>
        <taxon>Halobacteria</taxon>
        <taxon>Halobacteriales</taxon>
        <taxon>Haloferacaceae</taxon>
        <taxon>Halogeometricum</taxon>
    </lineage>
</organism>
<dbReference type="Pfam" id="PF13439">
    <property type="entry name" value="Glyco_transf_4"/>
    <property type="match status" value="1"/>
</dbReference>
<dbReference type="InterPro" id="IPR028098">
    <property type="entry name" value="Glyco_trans_4-like_N"/>
</dbReference>
<evidence type="ECO:0000313" key="2">
    <source>
        <dbReference type="EMBL" id="RYJ15309.1"/>
    </source>
</evidence>
<dbReference type="GO" id="GO:0016740">
    <property type="term" value="F:transferase activity"/>
    <property type="evidence" value="ECO:0007669"/>
    <property type="project" value="UniProtKB-KW"/>
</dbReference>
<dbReference type="EMBL" id="RZHH01000002">
    <property type="protein sequence ID" value="RYJ15309.1"/>
    <property type="molecule type" value="Genomic_DNA"/>
</dbReference>
<dbReference type="Pfam" id="PF13692">
    <property type="entry name" value="Glyco_trans_1_4"/>
    <property type="match status" value="1"/>
</dbReference>
<gene>
    <name evidence="2" type="ORF">ELS19_03620</name>
</gene>
<comment type="caution">
    <text evidence="2">The sequence shown here is derived from an EMBL/GenBank/DDBJ whole genome shotgun (WGS) entry which is preliminary data.</text>
</comment>
<proteinExistence type="predicted"/>
<evidence type="ECO:0000259" key="1">
    <source>
        <dbReference type="Pfam" id="PF13439"/>
    </source>
</evidence>
<dbReference type="CDD" id="cd03794">
    <property type="entry name" value="GT4_WbuB-like"/>
    <property type="match status" value="1"/>
</dbReference>